<dbReference type="PANTHER" id="PTHR30093:SF44">
    <property type="entry name" value="TYPE II SECRETION SYSTEM CORE PROTEIN G"/>
    <property type="match status" value="1"/>
</dbReference>
<proteinExistence type="predicted"/>
<evidence type="ECO:0000256" key="1">
    <source>
        <dbReference type="ARBA" id="ARBA00004167"/>
    </source>
</evidence>
<dbReference type="InterPro" id="IPR012902">
    <property type="entry name" value="N_methyl_site"/>
</dbReference>
<dbReference type="RefSeq" id="WP_035144969.1">
    <property type="nucleotide sequence ID" value="NZ_JAAZWO010000002.1"/>
</dbReference>
<evidence type="ECO:0000256" key="6">
    <source>
        <dbReference type="SAM" id="Phobius"/>
    </source>
</evidence>
<sequence>MKSFKKGFTIIELLIVMSIIFVLMGLLVPRFKGYRMKAENLKIENYARQIYTATMASYSEMDGKFVKENIEDNIINLINITGNKKESGEDHINVTADEKSATITFTIKNNNYEVNIDEDGYSLKNSNGSI</sequence>
<dbReference type="EMBL" id="JAAZWO010000002">
    <property type="protein sequence ID" value="MBC2396591.1"/>
    <property type="molecule type" value="Genomic_DNA"/>
</dbReference>
<evidence type="ECO:0000256" key="2">
    <source>
        <dbReference type="ARBA" id="ARBA00022481"/>
    </source>
</evidence>
<keyword evidence="8" id="KW-1185">Reference proteome</keyword>
<evidence type="ECO:0000313" key="7">
    <source>
        <dbReference type="EMBL" id="MBC2396591.1"/>
    </source>
</evidence>
<dbReference type="NCBIfam" id="TIGR02532">
    <property type="entry name" value="IV_pilin_GFxxxE"/>
    <property type="match status" value="1"/>
</dbReference>
<evidence type="ECO:0000313" key="8">
    <source>
        <dbReference type="Proteomes" id="UP000563151"/>
    </source>
</evidence>
<dbReference type="AlphaFoldDB" id="A0A923E7L0"/>
<dbReference type="InterPro" id="IPR045584">
    <property type="entry name" value="Pilin-like"/>
</dbReference>
<organism evidence="7 8">
    <name type="scientific">Clostridium tetanomorphum</name>
    <dbReference type="NCBI Taxonomy" id="1553"/>
    <lineage>
        <taxon>Bacteria</taxon>
        <taxon>Bacillati</taxon>
        <taxon>Bacillota</taxon>
        <taxon>Clostridia</taxon>
        <taxon>Eubacteriales</taxon>
        <taxon>Clostridiaceae</taxon>
        <taxon>Clostridium</taxon>
    </lineage>
</organism>
<keyword evidence="5 6" id="KW-0472">Membrane</keyword>
<gene>
    <name evidence="7" type="ORF">HGG79_02200</name>
</gene>
<dbReference type="Proteomes" id="UP000563151">
    <property type="component" value="Unassembled WGS sequence"/>
</dbReference>
<comment type="caution">
    <text evidence="7">The sequence shown here is derived from an EMBL/GenBank/DDBJ whole genome shotgun (WGS) entry which is preliminary data.</text>
</comment>
<feature type="transmembrane region" description="Helical" evidence="6">
    <location>
        <begin position="6"/>
        <end position="28"/>
    </location>
</feature>
<protein>
    <submittedName>
        <fullName evidence="7">Type II secretion system protein</fullName>
    </submittedName>
</protein>
<dbReference type="SUPFAM" id="SSF54523">
    <property type="entry name" value="Pili subunits"/>
    <property type="match status" value="1"/>
</dbReference>
<dbReference type="Pfam" id="PF07963">
    <property type="entry name" value="N_methyl"/>
    <property type="match status" value="1"/>
</dbReference>
<evidence type="ECO:0000256" key="5">
    <source>
        <dbReference type="ARBA" id="ARBA00023136"/>
    </source>
</evidence>
<dbReference type="Gene3D" id="3.30.700.10">
    <property type="entry name" value="Glycoprotein, Type 4 Pilin"/>
    <property type="match status" value="1"/>
</dbReference>
<reference evidence="7 8" key="1">
    <citation type="submission" date="2020-04" db="EMBL/GenBank/DDBJ databases">
        <title>Genomic insights into acetone-butanol-ethanol (ABE) fermentation by sequencing solventogenic clostridia strains.</title>
        <authorList>
            <person name="Brown S."/>
        </authorList>
    </citation>
    <scope>NUCLEOTIDE SEQUENCE [LARGE SCALE GENOMIC DNA]</scope>
    <source>
        <strain evidence="7 8">DJ011</strain>
    </source>
</reference>
<comment type="subcellular location">
    <subcellularLocation>
        <location evidence="1">Membrane</location>
        <topology evidence="1">Single-pass membrane protein</topology>
    </subcellularLocation>
</comment>
<keyword evidence="4 6" id="KW-1133">Transmembrane helix</keyword>
<evidence type="ECO:0000256" key="4">
    <source>
        <dbReference type="ARBA" id="ARBA00022989"/>
    </source>
</evidence>
<keyword evidence="2" id="KW-0488">Methylation</keyword>
<evidence type="ECO:0000256" key="3">
    <source>
        <dbReference type="ARBA" id="ARBA00022692"/>
    </source>
</evidence>
<keyword evidence="3 6" id="KW-0812">Transmembrane</keyword>
<name>A0A923E7L0_CLOTT</name>
<dbReference type="PANTHER" id="PTHR30093">
    <property type="entry name" value="GENERAL SECRETION PATHWAY PROTEIN G"/>
    <property type="match status" value="1"/>
</dbReference>
<dbReference type="GO" id="GO:0016020">
    <property type="term" value="C:membrane"/>
    <property type="evidence" value="ECO:0007669"/>
    <property type="project" value="UniProtKB-SubCell"/>
</dbReference>
<accession>A0A923E7L0</accession>